<dbReference type="AlphaFoldDB" id="A0A7X0LW80"/>
<dbReference type="GO" id="GO:0005524">
    <property type="term" value="F:ATP binding"/>
    <property type="evidence" value="ECO:0007669"/>
    <property type="project" value="UniProtKB-UniRule"/>
</dbReference>
<dbReference type="EMBL" id="JACHGK010000011">
    <property type="protein sequence ID" value="MBB6446428.1"/>
    <property type="molecule type" value="Genomic_DNA"/>
</dbReference>
<dbReference type="GO" id="GO:0003677">
    <property type="term" value="F:DNA binding"/>
    <property type="evidence" value="ECO:0007669"/>
    <property type="project" value="InterPro"/>
</dbReference>
<dbReference type="Gene3D" id="3.40.50.300">
    <property type="entry name" value="P-loop containing nucleotide triphosphate hydrolases"/>
    <property type="match status" value="1"/>
</dbReference>
<evidence type="ECO:0000256" key="1">
    <source>
        <dbReference type="ARBA" id="ARBA00022741"/>
    </source>
</evidence>
<dbReference type="PANTHER" id="PTHR22683:SF1">
    <property type="entry name" value="TYPE VII SECRETION SYSTEM PROTEIN ESSC"/>
    <property type="match status" value="1"/>
</dbReference>
<dbReference type="InterPro" id="IPR050206">
    <property type="entry name" value="FtsK/SpoIIIE/SftA"/>
</dbReference>
<name>A0A7X0LW80_9BACI</name>
<accession>A0A7X0LW80</accession>
<dbReference type="PANTHER" id="PTHR22683">
    <property type="entry name" value="SPORULATION PROTEIN RELATED"/>
    <property type="match status" value="1"/>
</dbReference>
<organism evidence="5 6">
    <name type="scientific">Bacillus benzoevorans</name>
    <dbReference type="NCBI Taxonomy" id="1456"/>
    <lineage>
        <taxon>Bacteria</taxon>
        <taxon>Bacillati</taxon>
        <taxon>Bacillota</taxon>
        <taxon>Bacilli</taxon>
        <taxon>Bacillales</taxon>
        <taxon>Bacillaceae</taxon>
        <taxon>Bacillus</taxon>
    </lineage>
</organism>
<sequence>MIFEIGSTIIMGALGGYAYLKTNGPAANDADKIQRIFTNSGLIVRENGKTETIHLQRKRKFEGGTEYIYQLPLGLSSKEVIDKRHVLEDGLNVRSKIIDINLSDLRAIKFDKTIVQQIQNLFNGKRIKKEIEIEFDGMMKIKVYNSPLIKDFPWNESFITKDWKVPVGRSRDKLIFHDFDSNYFMIVAGAAGFGKSQFLKMVITTLILQQPENIHFHLIDLKGGLSFSRFKKLKQVSNFGKDRKDAITILEEVQNIMNHRHEYLEENGFEDVKEANMKDRHFIVIDEAADLTDECQNIVEDIARRGRACGLRMLYATQYPTNETLRSQVRQNALARVCFKLKTNIASRAVLDEGGAEELPEIPGRAIYQTVSNTIVQTPYMSNKKINEWTMRFVREDKDEKSSSQTTKNRKHTLVLEETELFD</sequence>
<evidence type="ECO:0000313" key="5">
    <source>
        <dbReference type="EMBL" id="MBB6446428.1"/>
    </source>
</evidence>
<evidence type="ECO:0000256" key="3">
    <source>
        <dbReference type="PROSITE-ProRule" id="PRU00289"/>
    </source>
</evidence>
<dbReference type="RefSeq" id="WP_184527437.1">
    <property type="nucleotide sequence ID" value="NZ_JACHGK010000011.1"/>
</dbReference>
<protein>
    <submittedName>
        <fullName evidence="5">S-DNA-T family DNA segregation ATPase FtsK/SpoIIIE</fullName>
    </submittedName>
</protein>
<comment type="caution">
    <text evidence="5">The sequence shown here is derived from an EMBL/GenBank/DDBJ whole genome shotgun (WGS) entry which is preliminary data.</text>
</comment>
<dbReference type="Proteomes" id="UP000531594">
    <property type="component" value="Unassembled WGS sequence"/>
</dbReference>
<keyword evidence="1 3" id="KW-0547">Nucleotide-binding</keyword>
<dbReference type="PROSITE" id="PS50901">
    <property type="entry name" value="FTSK"/>
    <property type="match status" value="1"/>
</dbReference>
<proteinExistence type="predicted"/>
<keyword evidence="6" id="KW-1185">Reference proteome</keyword>
<evidence type="ECO:0000256" key="2">
    <source>
        <dbReference type="ARBA" id="ARBA00022840"/>
    </source>
</evidence>
<dbReference type="InterPro" id="IPR027417">
    <property type="entry name" value="P-loop_NTPase"/>
</dbReference>
<feature type="binding site" evidence="3">
    <location>
        <begin position="189"/>
        <end position="196"/>
    </location>
    <ligand>
        <name>ATP</name>
        <dbReference type="ChEBI" id="CHEBI:30616"/>
    </ligand>
</feature>
<gene>
    <name evidence="5" type="ORF">HNR53_003087</name>
</gene>
<keyword evidence="2 3" id="KW-0067">ATP-binding</keyword>
<evidence type="ECO:0000259" key="4">
    <source>
        <dbReference type="PROSITE" id="PS50901"/>
    </source>
</evidence>
<feature type="domain" description="FtsK" evidence="4">
    <location>
        <begin position="171"/>
        <end position="348"/>
    </location>
</feature>
<dbReference type="InterPro" id="IPR002543">
    <property type="entry name" value="FtsK_dom"/>
</dbReference>
<evidence type="ECO:0000313" key="6">
    <source>
        <dbReference type="Proteomes" id="UP000531594"/>
    </source>
</evidence>
<reference evidence="5 6" key="1">
    <citation type="submission" date="2020-08" db="EMBL/GenBank/DDBJ databases">
        <title>Genomic Encyclopedia of Type Strains, Phase IV (KMG-IV): sequencing the most valuable type-strain genomes for metagenomic binning, comparative biology and taxonomic classification.</title>
        <authorList>
            <person name="Goeker M."/>
        </authorList>
    </citation>
    <scope>NUCLEOTIDE SEQUENCE [LARGE SCALE GENOMIC DNA]</scope>
    <source>
        <strain evidence="5 6">DSM 5391</strain>
    </source>
</reference>
<dbReference type="SUPFAM" id="SSF52540">
    <property type="entry name" value="P-loop containing nucleoside triphosphate hydrolases"/>
    <property type="match status" value="1"/>
</dbReference>
<dbReference type="Pfam" id="PF01580">
    <property type="entry name" value="FtsK_SpoIIIE"/>
    <property type="match status" value="1"/>
</dbReference>